<evidence type="ECO:0000256" key="10">
    <source>
        <dbReference type="ARBA" id="ARBA00022953"/>
    </source>
</evidence>
<comment type="function">
    <text evidence="11">Responsible for the cleavage of the polyprotein into functional products.</text>
</comment>
<dbReference type="Gene3D" id="2.40.10.10">
    <property type="entry name" value="Trypsin-like serine proteases"/>
    <property type="match status" value="1"/>
</dbReference>
<dbReference type="SUPFAM" id="SSF56672">
    <property type="entry name" value="DNA/RNA polymerases"/>
    <property type="match status" value="1"/>
</dbReference>
<feature type="domain" description="RdRp catalytic" evidence="15">
    <location>
        <begin position="1138"/>
        <end position="1260"/>
    </location>
</feature>
<dbReference type="InterPro" id="IPR001205">
    <property type="entry name" value="RNA-dir_pol_C"/>
</dbReference>
<dbReference type="GO" id="GO:0003968">
    <property type="term" value="F:RNA-directed RNA polymerase activity"/>
    <property type="evidence" value="ECO:0007669"/>
    <property type="project" value="UniProtKB-KW"/>
</dbReference>
<dbReference type="GO" id="GO:0039694">
    <property type="term" value="P:viral RNA genome replication"/>
    <property type="evidence" value="ECO:0007669"/>
    <property type="project" value="InterPro"/>
</dbReference>
<feature type="transmembrane region" description="Helical" evidence="14">
    <location>
        <begin position="206"/>
        <end position="228"/>
    </location>
</feature>
<accession>A0A2P1GME3</accession>
<dbReference type="PROSITE" id="PS50507">
    <property type="entry name" value="RDRP_SSRNA_POS"/>
    <property type="match status" value="1"/>
</dbReference>
<dbReference type="InterPro" id="IPR043504">
    <property type="entry name" value="Peptidase_S1_PA_chymotrypsin"/>
</dbReference>
<organism evidence="16">
    <name type="scientific">Wuhan asiatic toad astrovirus</name>
    <dbReference type="NCBI Taxonomy" id="2116422"/>
    <lineage>
        <taxon>Viruses</taxon>
        <taxon>Riboviria</taxon>
        <taxon>Orthornavirae</taxon>
        <taxon>Pisuviricota</taxon>
        <taxon>Stelpaviricetes</taxon>
        <taxon>Stellavirales</taxon>
        <taxon>Astroviridae</taxon>
    </lineage>
</organism>
<evidence type="ECO:0000256" key="4">
    <source>
        <dbReference type="ARBA" id="ARBA00022484"/>
    </source>
</evidence>
<feature type="region of interest" description="Disordered" evidence="13">
    <location>
        <begin position="749"/>
        <end position="768"/>
    </location>
</feature>
<keyword evidence="4" id="KW-0696">RNA-directed RNA polymerase</keyword>
<evidence type="ECO:0000256" key="3">
    <source>
        <dbReference type="ARBA" id="ARBA00019743"/>
    </source>
</evidence>
<keyword evidence="6" id="KW-0548">Nucleotidyltransferase</keyword>
<evidence type="ECO:0000256" key="14">
    <source>
        <dbReference type="SAM" id="Phobius"/>
    </source>
</evidence>
<evidence type="ECO:0000256" key="7">
    <source>
        <dbReference type="ARBA" id="ARBA00022741"/>
    </source>
</evidence>
<keyword evidence="8" id="KW-0688">Ribosomal frameshifting</keyword>
<evidence type="ECO:0000256" key="8">
    <source>
        <dbReference type="ARBA" id="ARBA00022758"/>
    </source>
</evidence>
<keyword evidence="14" id="KW-0472">Membrane</keyword>
<sequence>MSSDKMTPTLGASPAPLVSLAVPVMAQSSAAIVTPTQTMTTTTITSSTPSVLPLSKSLQDKVTKITGQFADPKSKPATYQEVKQGWKIDNYGSVLTLSGAGCTHPWCFPHRHLDGNFWCYGSVSPHASFGNPTRSTGYTKTGGRSSEGLGYKRGWDWSQGKRSDDGSEDESVTLFAKHDGKPPRFIKSDGWFRAQVNKLFCGAMSAGFWVCLALALVAITGGILMWVFSPSSECPTHLREARQAVGVLTSKTDMLTKSLQEAREMFDHLTVDSQSKSAELKKALEMTMQLKEQYENERSGRLAAMALHDECQLHLNEQRIKNILGESPLAYNSWWLWLVAGPGLLIAAALMYGLSAYSVAWVVSHASTCFLTLTNPLAMMGAWNALWMLPWIYWIGPLVSWTGLIVYTSVVTKDWLAIVRFTAVPPLFNVATWALVRYLGWPVATVMSAIMMLLMMVLVPLMMRIALWSQGSIVKTTNHDGTTTTQHVQSMWQWFCWKIASHKHDPAPLPKPYVRPHRTTGRKNESVDVGGGMTFEPVDFVSGGIYQPEANHGGPWISAQVLTEACPWRVLSPSGAAVGSAFPWKGVLVTPNHVWETAGKPMNQSVRTPTGLAHTLKFVGLLHTSGEKLATFELPQGVKSRKASKQAGTVMCFARTFCGNFDPGLSWGVFNTRNNTHDVSTEPGDSGAPLLDTDGNVVGIHVGSSTSTNLAVRDMSQESVIVLPTCECPDDCMCTLIHQVAKQVRFEEEEAKTRFQPRRRKSGKKRRKVFTDSEYDDMVTKGMGKADIRNLRRARIANAKRAGHEFPLAESSDPPDCCSSNDEYTGVVSISYKTRMDGVDYTYIATTTMDDNGKSMGFEEWVESKEDSPWYDNIDDLAWIDYEASPVSFLRPWPWSGDTETISGVTTPLYTHSWGGKSGICEDPRDSNRQISIPRPIFKRRLTKEEQHRDFLGPEPDGPWRDYEPASWGPGAFKKTLDKHHFCEPDMDVDPWAWSRACMDLSSLIDSYGLSRVLGFDEVEKPEETSPGFPVMLQYSESWKVYRDYPWLVHEVWEDLSCGLSYWWYVFLKQEQLRSTKVDNEDIRAIYCQPDPVARCQARFDQDLNRKIKKDGLRSGIAVGMNPFVDTDALVRHLKEPNYYVERDWKRYDGTIPAAVLYLVRYLRWQNLRGEYKTQENWNVYSTITHNLIHKNLVHPTGETYHVRKGNPSGQMSTSIDNCLVNIFVTSYVHYVVYGKPYFSLCVYGDDTLLGYTNEPKVEAEAEVAMRTFGMSLPSESVRVSDTPSGLTFCGYVIGYKAGRWIPLYKPDRILANLWRPVNNQKKEDEGMLYSQLVSATLLLWETKYRSVAYDLLKKHFGDSEEYEVPDPGFFHDIFWNWSEVDQFMKWLEAFDQNATQTE</sequence>
<dbReference type="Pfam" id="PF00680">
    <property type="entry name" value="RdRP_1"/>
    <property type="match status" value="1"/>
</dbReference>
<evidence type="ECO:0000256" key="5">
    <source>
        <dbReference type="ARBA" id="ARBA00022679"/>
    </source>
</evidence>
<feature type="compositionally biased region" description="Basic residues" evidence="13">
    <location>
        <begin position="755"/>
        <end position="768"/>
    </location>
</feature>
<name>A0A2P1GME3_9VIRU</name>
<evidence type="ECO:0000256" key="13">
    <source>
        <dbReference type="SAM" id="MobiDB-lite"/>
    </source>
</evidence>
<keyword evidence="14" id="KW-0812">Transmembrane</keyword>
<dbReference type="Gene3D" id="3.30.70.270">
    <property type="match status" value="1"/>
</dbReference>
<dbReference type="SUPFAM" id="SSF50494">
    <property type="entry name" value="Trypsin-like serine proteases"/>
    <property type="match status" value="1"/>
</dbReference>
<dbReference type="GO" id="GO:0075523">
    <property type="term" value="P:viral translational frameshifting"/>
    <property type="evidence" value="ECO:0007669"/>
    <property type="project" value="UniProtKB-KW"/>
</dbReference>
<evidence type="ECO:0000259" key="15">
    <source>
        <dbReference type="PROSITE" id="PS50507"/>
    </source>
</evidence>
<feature type="transmembrane region" description="Helical" evidence="14">
    <location>
        <begin position="391"/>
        <end position="409"/>
    </location>
</feature>
<dbReference type="InterPro" id="IPR009003">
    <property type="entry name" value="Peptidase_S1_PA"/>
</dbReference>
<keyword evidence="9" id="KW-0378">Hydrolase</keyword>
<keyword evidence="14" id="KW-1133">Transmembrane helix</keyword>
<feature type="transmembrane region" description="Helical" evidence="14">
    <location>
        <begin position="359"/>
        <end position="379"/>
    </location>
</feature>
<evidence type="ECO:0000256" key="11">
    <source>
        <dbReference type="ARBA" id="ARBA00045910"/>
    </source>
</evidence>
<keyword evidence="5" id="KW-0808">Transferase</keyword>
<evidence type="ECO:0000313" key="16">
    <source>
        <dbReference type="EMBL" id="AVM87160.1"/>
    </source>
</evidence>
<evidence type="ECO:0000256" key="2">
    <source>
        <dbReference type="ARBA" id="ARBA00011245"/>
    </source>
</evidence>
<comment type="similarity">
    <text evidence="1">Belongs to the astroviridae polyprotein 1AB family.</text>
</comment>
<keyword evidence="7" id="KW-0547">Nucleotide-binding</keyword>
<proteinExistence type="inferred from homology"/>
<evidence type="ECO:0000256" key="1">
    <source>
        <dbReference type="ARBA" id="ARBA00005873"/>
    </source>
</evidence>
<reference evidence="16" key="1">
    <citation type="journal article" date="2018" name="Nature">
        <title>The evolutionary history of vertebrate RNA viruses.</title>
        <authorList>
            <person name="Shi M."/>
            <person name="Lin X.D."/>
            <person name="Chen X."/>
            <person name="Tian J.H."/>
            <person name="Chen L.J."/>
            <person name="Li K."/>
            <person name="Wang W."/>
            <person name="Eden J.S."/>
            <person name="Shen J.J."/>
            <person name="Liu L."/>
            <person name="Holmes E.C."/>
            <person name="Zhang Y.Z."/>
        </authorList>
    </citation>
    <scope>NUCLEOTIDE SEQUENCE</scope>
    <source>
        <strain evidence="16">WHHM73969</strain>
    </source>
</reference>
<feature type="transmembrane region" description="Helical" evidence="14">
    <location>
        <begin position="443"/>
        <end position="463"/>
    </location>
</feature>
<dbReference type="GO" id="GO:0003723">
    <property type="term" value="F:RNA binding"/>
    <property type="evidence" value="ECO:0007669"/>
    <property type="project" value="InterPro"/>
</dbReference>
<evidence type="ECO:0000256" key="9">
    <source>
        <dbReference type="ARBA" id="ARBA00022801"/>
    </source>
</evidence>
<dbReference type="InterPro" id="IPR043502">
    <property type="entry name" value="DNA/RNA_pol_sf"/>
</dbReference>
<dbReference type="GO" id="GO:0006351">
    <property type="term" value="P:DNA-templated transcription"/>
    <property type="evidence" value="ECO:0007669"/>
    <property type="project" value="InterPro"/>
</dbReference>
<evidence type="ECO:0000256" key="6">
    <source>
        <dbReference type="ARBA" id="ARBA00022695"/>
    </source>
</evidence>
<dbReference type="EMBL" id="MG599903">
    <property type="protein sequence ID" value="AVM87160.1"/>
    <property type="molecule type" value="Genomic_RNA"/>
</dbReference>
<dbReference type="GO" id="GO:0016787">
    <property type="term" value="F:hydrolase activity"/>
    <property type="evidence" value="ECO:0007669"/>
    <property type="project" value="UniProtKB-KW"/>
</dbReference>
<feature type="transmembrane region" description="Helical" evidence="14">
    <location>
        <begin position="334"/>
        <end position="353"/>
    </location>
</feature>
<dbReference type="GO" id="GO:0000166">
    <property type="term" value="F:nucleotide binding"/>
    <property type="evidence" value="ECO:0007669"/>
    <property type="project" value="UniProtKB-KW"/>
</dbReference>
<keyword evidence="10" id="KW-0693">Viral RNA replication</keyword>
<dbReference type="CDD" id="cd23172">
    <property type="entry name" value="ps-ssRNAv_Astroviridae_RdRp"/>
    <property type="match status" value="1"/>
</dbReference>
<comment type="catalytic activity">
    <reaction evidence="12">
        <text>RNA(n) + a ribonucleoside 5'-triphosphate = RNA(n+1) + diphosphate</text>
        <dbReference type="Rhea" id="RHEA:21248"/>
        <dbReference type="Rhea" id="RHEA-COMP:14527"/>
        <dbReference type="Rhea" id="RHEA-COMP:17342"/>
        <dbReference type="ChEBI" id="CHEBI:33019"/>
        <dbReference type="ChEBI" id="CHEBI:61557"/>
        <dbReference type="ChEBI" id="CHEBI:140395"/>
    </reaction>
</comment>
<protein>
    <recommendedName>
        <fullName evidence="3">Non-structural polyprotein 1AB</fullName>
    </recommendedName>
</protein>
<comment type="subunit">
    <text evidence="2">Monomer.</text>
</comment>
<evidence type="ECO:0000256" key="12">
    <source>
        <dbReference type="ARBA" id="ARBA00047383"/>
    </source>
</evidence>
<dbReference type="InterPro" id="IPR043128">
    <property type="entry name" value="Rev_trsase/Diguanyl_cyclase"/>
</dbReference>
<dbReference type="InterPro" id="IPR007094">
    <property type="entry name" value="RNA-dir_pol_PSvirus"/>
</dbReference>